<evidence type="ECO:0000256" key="3">
    <source>
        <dbReference type="ARBA" id="ARBA00022525"/>
    </source>
</evidence>
<evidence type="ECO:0000256" key="6">
    <source>
        <dbReference type="ARBA" id="ARBA00023180"/>
    </source>
</evidence>
<sequence>MMFSGLLAGVVALASFSSVVSAASLVSVASYGSNPGSVGMHIYVPDKLASNPAIIVAMHGCFDSGPAYSTQTKFPAQADKLGFILIYPSATRDNKCFDGNTQASLSHNGGSDSLSIVNMVKYTISKYNADPKKVFATGSSSGGIMSNVLAGAYPDVFAAVAPFSGMPYGCLLNSGGSSPSSGDQNCARGRTQKSPAQWGALVRSGFPGYTGSYPKMETWFGTADGVISYQMLIEQVKEWSNVFGVSWTRNETDNPVRGYTKMVFGDGTRFVAYSVQGVGHVVPTNETSVLDWFGLS</sequence>
<evidence type="ECO:0000256" key="8">
    <source>
        <dbReference type="ARBA" id="ARBA00023326"/>
    </source>
</evidence>
<dbReference type="GO" id="GO:0052689">
    <property type="term" value="F:carboxylic ester hydrolase activity"/>
    <property type="evidence" value="ECO:0007669"/>
    <property type="project" value="UniProtKB-KW"/>
</dbReference>
<reference evidence="10" key="1">
    <citation type="submission" date="2021-07" db="EMBL/GenBank/DDBJ databases">
        <authorList>
            <person name="Durling M."/>
        </authorList>
    </citation>
    <scope>NUCLEOTIDE SEQUENCE</scope>
</reference>
<evidence type="ECO:0000256" key="1">
    <source>
        <dbReference type="ARBA" id="ARBA00004613"/>
    </source>
</evidence>
<dbReference type="InterPro" id="IPR029058">
    <property type="entry name" value="AB_hydrolase_fold"/>
</dbReference>
<comment type="caution">
    <text evidence="10">The sequence shown here is derived from an EMBL/GenBank/DDBJ whole genome shotgun (WGS) entry which is preliminary data.</text>
</comment>
<evidence type="ECO:0000256" key="4">
    <source>
        <dbReference type="ARBA" id="ARBA00022729"/>
    </source>
</evidence>
<dbReference type="PANTHER" id="PTHR43037:SF3">
    <property type="entry name" value="FERULOYL ESTERASE B"/>
    <property type="match status" value="1"/>
</dbReference>
<comment type="subcellular location">
    <subcellularLocation>
        <location evidence="1 9">Secreted</location>
    </subcellularLocation>
</comment>
<dbReference type="GO" id="GO:0005576">
    <property type="term" value="C:extracellular region"/>
    <property type="evidence" value="ECO:0007669"/>
    <property type="project" value="UniProtKB-SubCell"/>
</dbReference>
<dbReference type="EMBL" id="CAJVRL010000092">
    <property type="protein sequence ID" value="CAG8959821.1"/>
    <property type="molecule type" value="Genomic_DNA"/>
</dbReference>
<accession>A0A9N9L788</accession>
<dbReference type="InterPro" id="IPR010126">
    <property type="entry name" value="Esterase_phb"/>
</dbReference>
<keyword evidence="11" id="KW-1185">Reference proteome</keyword>
<keyword evidence="3 9" id="KW-0964">Secreted</keyword>
<comment type="function">
    <text evidence="9">Esterase involved in the hydrolysis of xylan, a major structural heterogeneous polysaccharide found in plant biomass representing the second most abundant polysaccharide in the biosphere, after cellulose.</text>
</comment>
<keyword evidence="7 9" id="KW-0119">Carbohydrate metabolism</keyword>
<dbReference type="SUPFAM" id="SSF53474">
    <property type="entry name" value="alpha/beta-Hydrolases"/>
    <property type="match status" value="2"/>
</dbReference>
<proteinExistence type="inferred from homology"/>
<keyword evidence="4 9" id="KW-0732">Signal</keyword>
<keyword evidence="2 9" id="KW-0719">Serine esterase</keyword>
<evidence type="ECO:0000256" key="2">
    <source>
        <dbReference type="ARBA" id="ARBA00022487"/>
    </source>
</evidence>
<keyword evidence="5 9" id="KW-0378">Hydrolase</keyword>
<dbReference type="NCBIfam" id="TIGR01840">
    <property type="entry name" value="esterase_phb"/>
    <property type="match status" value="1"/>
</dbReference>
<comment type="similarity">
    <text evidence="9">Belongs to the carbohydrate esterase 1 (CE1) family.</text>
</comment>
<dbReference type="GO" id="GO:0045493">
    <property type="term" value="P:xylan catabolic process"/>
    <property type="evidence" value="ECO:0007669"/>
    <property type="project" value="UniProtKB-UniRule"/>
</dbReference>
<dbReference type="OrthoDB" id="2425929at2759"/>
<keyword evidence="6" id="KW-0325">Glycoprotein</keyword>
<protein>
    <recommendedName>
        <fullName evidence="9">Carboxylic ester hydrolase</fullName>
        <ecNumber evidence="9">3.1.1.-</ecNumber>
    </recommendedName>
</protein>
<dbReference type="Proteomes" id="UP000696280">
    <property type="component" value="Unassembled WGS sequence"/>
</dbReference>
<evidence type="ECO:0000256" key="7">
    <source>
        <dbReference type="ARBA" id="ARBA00023277"/>
    </source>
</evidence>
<dbReference type="AlphaFoldDB" id="A0A9N9L788"/>
<gene>
    <name evidence="10" type="ORF">HYFRA_00001729</name>
</gene>
<feature type="chain" id="PRO_5040534477" description="Carboxylic ester hydrolase" evidence="9">
    <location>
        <begin position="23"/>
        <end position="296"/>
    </location>
</feature>
<organism evidence="10 11">
    <name type="scientific">Hymenoscyphus fraxineus</name>
    <dbReference type="NCBI Taxonomy" id="746836"/>
    <lineage>
        <taxon>Eukaryota</taxon>
        <taxon>Fungi</taxon>
        <taxon>Dikarya</taxon>
        <taxon>Ascomycota</taxon>
        <taxon>Pezizomycotina</taxon>
        <taxon>Leotiomycetes</taxon>
        <taxon>Helotiales</taxon>
        <taxon>Helotiaceae</taxon>
        <taxon>Hymenoscyphus</taxon>
    </lineage>
</organism>
<evidence type="ECO:0000256" key="5">
    <source>
        <dbReference type="ARBA" id="ARBA00022801"/>
    </source>
</evidence>
<keyword evidence="8 9" id="KW-0624">Polysaccharide degradation</keyword>
<dbReference type="EC" id="3.1.1.-" evidence="9"/>
<dbReference type="PANTHER" id="PTHR43037">
    <property type="entry name" value="UNNAMED PRODUCT-RELATED"/>
    <property type="match status" value="1"/>
</dbReference>
<feature type="signal peptide" evidence="9">
    <location>
        <begin position="1"/>
        <end position="22"/>
    </location>
</feature>
<dbReference type="InterPro" id="IPR050955">
    <property type="entry name" value="Plant_Biomass_Hydrol_Est"/>
</dbReference>
<evidence type="ECO:0000313" key="10">
    <source>
        <dbReference type="EMBL" id="CAG8959821.1"/>
    </source>
</evidence>
<evidence type="ECO:0000256" key="9">
    <source>
        <dbReference type="RuleBase" id="RU367147"/>
    </source>
</evidence>
<dbReference type="Gene3D" id="3.40.50.1820">
    <property type="entry name" value="alpha/beta hydrolase"/>
    <property type="match status" value="1"/>
</dbReference>
<dbReference type="Pfam" id="PF10503">
    <property type="entry name" value="Esterase_PHB"/>
    <property type="match status" value="1"/>
</dbReference>
<name>A0A9N9L788_9HELO</name>
<evidence type="ECO:0000313" key="11">
    <source>
        <dbReference type="Proteomes" id="UP000696280"/>
    </source>
</evidence>